<organism evidence="2 3">
    <name type="scientific">Pseudocercospora fijiensis (strain CIRAD86)</name>
    <name type="common">Black leaf streak disease fungus</name>
    <name type="synonym">Mycosphaerella fijiensis</name>
    <dbReference type="NCBI Taxonomy" id="383855"/>
    <lineage>
        <taxon>Eukaryota</taxon>
        <taxon>Fungi</taxon>
        <taxon>Dikarya</taxon>
        <taxon>Ascomycota</taxon>
        <taxon>Pezizomycotina</taxon>
        <taxon>Dothideomycetes</taxon>
        <taxon>Dothideomycetidae</taxon>
        <taxon>Mycosphaerellales</taxon>
        <taxon>Mycosphaerellaceae</taxon>
        <taxon>Pseudocercospora</taxon>
    </lineage>
</organism>
<keyword evidence="3" id="KW-1185">Reference proteome</keyword>
<feature type="compositionally biased region" description="Pro residues" evidence="1">
    <location>
        <begin position="298"/>
        <end position="307"/>
    </location>
</feature>
<dbReference type="KEGG" id="pfj:MYCFIDRAFT_195148"/>
<evidence type="ECO:0000313" key="3">
    <source>
        <dbReference type="Proteomes" id="UP000016932"/>
    </source>
</evidence>
<dbReference type="GeneID" id="19335439"/>
<dbReference type="VEuPathDB" id="FungiDB:MYCFIDRAFT_195148"/>
<reference evidence="2 3" key="1">
    <citation type="journal article" date="2012" name="PLoS Pathog.">
        <title>Diverse lifestyles and strategies of plant pathogenesis encoded in the genomes of eighteen Dothideomycetes fungi.</title>
        <authorList>
            <person name="Ohm R.A."/>
            <person name="Feau N."/>
            <person name="Henrissat B."/>
            <person name="Schoch C.L."/>
            <person name="Horwitz B.A."/>
            <person name="Barry K.W."/>
            <person name="Condon B.J."/>
            <person name="Copeland A.C."/>
            <person name="Dhillon B."/>
            <person name="Glaser F."/>
            <person name="Hesse C.N."/>
            <person name="Kosti I."/>
            <person name="LaButti K."/>
            <person name="Lindquist E.A."/>
            <person name="Lucas S."/>
            <person name="Salamov A.A."/>
            <person name="Bradshaw R.E."/>
            <person name="Ciuffetti L."/>
            <person name="Hamelin R.C."/>
            <person name="Kema G.H.J."/>
            <person name="Lawrence C."/>
            <person name="Scott J.A."/>
            <person name="Spatafora J.W."/>
            <person name="Turgeon B.G."/>
            <person name="de Wit P.J.G.M."/>
            <person name="Zhong S."/>
            <person name="Goodwin S.B."/>
            <person name="Grigoriev I.V."/>
        </authorList>
    </citation>
    <scope>NUCLEOTIDE SEQUENCE [LARGE SCALE GENOMIC DNA]</scope>
    <source>
        <strain evidence="2 3">CIRAD86</strain>
    </source>
</reference>
<dbReference type="AlphaFoldDB" id="M3B3L3"/>
<dbReference type="Proteomes" id="UP000016932">
    <property type="component" value="Unassembled WGS sequence"/>
</dbReference>
<evidence type="ECO:0000313" key="2">
    <source>
        <dbReference type="EMBL" id="EME83962.1"/>
    </source>
</evidence>
<dbReference type="HOGENOM" id="CLU_906502_0_0_1"/>
<evidence type="ECO:0000256" key="1">
    <source>
        <dbReference type="SAM" id="MobiDB-lite"/>
    </source>
</evidence>
<name>M3B3L3_PSEFD</name>
<feature type="region of interest" description="Disordered" evidence="1">
    <location>
        <begin position="1"/>
        <end position="21"/>
    </location>
</feature>
<dbReference type="RefSeq" id="XP_007924586.1">
    <property type="nucleotide sequence ID" value="XM_007926395.1"/>
</dbReference>
<protein>
    <submittedName>
        <fullName evidence="2">Uncharacterized protein</fullName>
    </submittedName>
</protein>
<proteinExistence type="predicted"/>
<sequence>MLKLKLPREPHRRRLRHQEPELPPMDTMRIKVDEILGKTTVATSDDRVKAQYRRIQRGVLLYETCSSEELQVFCQQRGISLPRSSNRITRRARDDLIKILESADENITFHKYKNLPAELGLLVIEAYMSSVPSSNISATPPPICGVSRSLRHDSMIIFHQTLRLNLSFDFHRGSVDLALGSRSMIEVLYISEVEYIKKYSIRGFFAPDSKSVFTLDISKDGKNYQISKTNEPISDRQKRIAGKMFGQMKASLDGMLAGKGRIVLRFSEVWGWRRMWEMALRDVEDEDGEKHIGSLSGPPAPPMMIGA</sequence>
<dbReference type="EMBL" id="KB446557">
    <property type="protein sequence ID" value="EME83962.1"/>
    <property type="molecule type" value="Genomic_DNA"/>
</dbReference>
<feature type="region of interest" description="Disordered" evidence="1">
    <location>
        <begin position="287"/>
        <end position="307"/>
    </location>
</feature>
<accession>M3B3L3</accession>
<dbReference type="eggNOG" id="ENOG502THMM">
    <property type="taxonomic scope" value="Eukaryota"/>
</dbReference>
<gene>
    <name evidence="2" type="ORF">MYCFIDRAFT_195148</name>
</gene>
<dbReference type="OrthoDB" id="3649278at2759"/>